<keyword evidence="8" id="KW-1185">Reference proteome</keyword>
<feature type="domain" description="MYND-type" evidence="6">
    <location>
        <begin position="196"/>
        <end position="237"/>
    </location>
</feature>
<evidence type="ECO:0000256" key="1">
    <source>
        <dbReference type="ARBA" id="ARBA00022723"/>
    </source>
</evidence>
<dbReference type="InterPro" id="IPR052945">
    <property type="entry name" value="Mitotic_Regulator"/>
</dbReference>
<name>K0TGG6_THAOC</name>
<protein>
    <recommendedName>
        <fullName evidence="6">MYND-type domain-containing protein</fullName>
    </recommendedName>
</protein>
<evidence type="ECO:0000256" key="2">
    <source>
        <dbReference type="ARBA" id="ARBA00022771"/>
    </source>
</evidence>
<dbReference type="SMART" id="SM00671">
    <property type="entry name" value="SEL1"/>
    <property type="match status" value="2"/>
</dbReference>
<dbReference type="EMBL" id="AGNL01000340">
    <property type="protein sequence ID" value="EJK77833.1"/>
    <property type="molecule type" value="Genomic_DNA"/>
</dbReference>
<dbReference type="Gene3D" id="1.25.40.10">
    <property type="entry name" value="Tetratricopeptide repeat domain"/>
    <property type="match status" value="1"/>
</dbReference>
<proteinExistence type="predicted"/>
<evidence type="ECO:0000256" key="4">
    <source>
        <dbReference type="PROSITE-ProRule" id="PRU00134"/>
    </source>
</evidence>
<keyword evidence="3" id="KW-0862">Zinc</keyword>
<organism evidence="7 8">
    <name type="scientific">Thalassiosira oceanica</name>
    <name type="common">Marine diatom</name>
    <dbReference type="NCBI Taxonomy" id="159749"/>
    <lineage>
        <taxon>Eukaryota</taxon>
        <taxon>Sar</taxon>
        <taxon>Stramenopiles</taxon>
        <taxon>Ochrophyta</taxon>
        <taxon>Bacillariophyta</taxon>
        <taxon>Coscinodiscophyceae</taxon>
        <taxon>Thalassiosirophycidae</taxon>
        <taxon>Thalassiosirales</taxon>
        <taxon>Thalassiosiraceae</taxon>
        <taxon>Thalassiosira</taxon>
    </lineage>
</organism>
<dbReference type="eggNOG" id="ENOG502T1GD">
    <property type="taxonomic scope" value="Eukaryota"/>
</dbReference>
<evidence type="ECO:0000259" key="6">
    <source>
        <dbReference type="PROSITE" id="PS50865"/>
    </source>
</evidence>
<dbReference type="InterPro" id="IPR002893">
    <property type="entry name" value="Znf_MYND"/>
</dbReference>
<accession>K0TGG6</accession>
<dbReference type="Gene3D" id="6.10.140.2220">
    <property type="match status" value="1"/>
</dbReference>
<keyword evidence="1" id="KW-0479">Metal-binding</keyword>
<dbReference type="GO" id="GO:0008270">
    <property type="term" value="F:zinc ion binding"/>
    <property type="evidence" value="ECO:0007669"/>
    <property type="project" value="UniProtKB-KW"/>
</dbReference>
<dbReference type="Pfam" id="PF08238">
    <property type="entry name" value="Sel1"/>
    <property type="match status" value="2"/>
</dbReference>
<dbReference type="PROSITE" id="PS01360">
    <property type="entry name" value="ZF_MYND_1"/>
    <property type="match status" value="1"/>
</dbReference>
<gene>
    <name evidence="7" type="ORF">THAOC_00306</name>
</gene>
<dbReference type="SUPFAM" id="SSF81901">
    <property type="entry name" value="HCP-like"/>
    <property type="match status" value="1"/>
</dbReference>
<dbReference type="InterPro" id="IPR011990">
    <property type="entry name" value="TPR-like_helical_dom_sf"/>
</dbReference>
<sequence length="387" mass="42909">MSRTEASFSTCNCAALSGVQLRGQNRRSSRDRRPSRMPESETANNSGLEYTPPLSPWCTSGQYWPSSDGPVYRASSRWVSCFTAFVTRGRPMQGLWVRPCALIKEIRGPPPTPDGEPSGRASRALPLFRSSDLTQPVTATTRAEESCPVLHVPRSEREPEVLAACDCGAVSLHIIRPNSNLMMRCLPCEGGDDEACANCGKLGSDAVKLKNCTACRLVKYCGVDCQRAHRKKHKKACKQRVAELKDEQLYSQGHERPEGDFCPICILPIPKEGSDCDQLTWEKYCHGRLGLQKDIRKAVELYTEAAELGSVRALFNLGNAYRQGNGEQDMAKAAEFYKKAAMQGHVESRACNQEQYAEALKGYQDAVEEMKSPQRDEAMRLGHLGKK</sequence>
<dbReference type="AlphaFoldDB" id="K0TGG6"/>
<feature type="region of interest" description="Disordered" evidence="5">
    <location>
        <begin position="22"/>
        <end position="51"/>
    </location>
</feature>
<comment type="caution">
    <text evidence="7">The sequence shown here is derived from an EMBL/GenBank/DDBJ whole genome shotgun (WGS) entry which is preliminary data.</text>
</comment>
<dbReference type="PROSITE" id="PS50865">
    <property type="entry name" value="ZF_MYND_2"/>
    <property type="match status" value="1"/>
</dbReference>
<dbReference type="PANTHER" id="PTHR43628">
    <property type="entry name" value="ACTIVATOR OF C KINASE PROTEIN 1-RELATED"/>
    <property type="match status" value="1"/>
</dbReference>
<reference evidence="7 8" key="1">
    <citation type="journal article" date="2012" name="Genome Biol.">
        <title>Genome and low-iron response of an oceanic diatom adapted to chronic iron limitation.</title>
        <authorList>
            <person name="Lommer M."/>
            <person name="Specht M."/>
            <person name="Roy A.S."/>
            <person name="Kraemer L."/>
            <person name="Andreson R."/>
            <person name="Gutowska M.A."/>
            <person name="Wolf J."/>
            <person name="Bergner S.V."/>
            <person name="Schilhabel M.B."/>
            <person name="Klostermeier U.C."/>
            <person name="Beiko R.G."/>
            <person name="Rosenstiel P."/>
            <person name="Hippler M."/>
            <person name="Laroche J."/>
        </authorList>
    </citation>
    <scope>NUCLEOTIDE SEQUENCE [LARGE SCALE GENOMIC DNA]</scope>
    <source>
        <strain evidence="7 8">CCMP1005</strain>
    </source>
</reference>
<dbReference type="InterPro" id="IPR006597">
    <property type="entry name" value="Sel1-like"/>
</dbReference>
<keyword evidence="2 4" id="KW-0863">Zinc-finger</keyword>
<evidence type="ECO:0000313" key="7">
    <source>
        <dbReference type="EMBL" id="EJK77833.1"/>
    </source>
</evidence>
<evidence type="ECO:0000256" key="3">
    <source>
        <dbReference type="ARBA" id="ARBA00022833"/>
    </source>
</evidence>
<dbReference type="Proteomes" id="UP000266841">
    <property type="component" value="Unassembled WGS sequence"/>
</dbReference>
<dbReference type="PANTHER" id="PTHR43628:SF1">
    <property type="entry name" value="CHITIN SYNTHASE REGULATORY FACTOR 2-RELATED"/>
    <property type="match status" value="1"/>
</dbReference>
<dbReference type="OrthoDB" id="193263at2759"/>
<evidence type="ECO:0000313" key="8">
    <source>
        <dbReference type="Proteomes" id="UP000266841"/>
    </source>
</evidence>
<dbReference type="Pfam" id="PF01753">
    <property type="entry name" value="zf-MYND"/>
    <property type="match status" value="1"/>
</dbReference>
<dbReference type="SUPFAM" id="SSF144232">
    <property type="entry name" value="HIT/MYND zinc finger-like"/>
    <property type="match status" value="1"/>
</dbReference>
<evidence type="ECO:0000256" key="5">
    <source>
        <dbReference type="SAM" id="MobiDB-lite"/>
    </source>
</evidence>